<evidence type="ECO:0000259" key="1">
    <source>
        <dbReference type="PROSITE" id="PS50844"/>
    </source>
</evidence>
<dbReference type="InterPro" id="IPR051690">
    <property type="entry name" value="PseI-like"/>
</dbReference>
<dbReference type="Gene3D" id="3.20.20.70">
    <property type="entry name" value="Aldolase class I"/>
    <property type="match status" value="1"/>
</dbReference>
<protein>
    <recommendedName>
        <fullName evidence="1">AFP-like domain-containing protein</fullName>
    </recommendedName>
</protein>
<dbReference type="STRING" id="1437059.A6A05_00180"/>
<dbReference type="SUPFAM" id="SSF51569">
    <property type="entry name" value="Aldolase"/>
    <property type="match status" value="1"/>
</dbReference>
<dbReference type="InterPro" id="IPR057736">
    <property type="entry name" value="SAF_PseI/NeuA/NeuB"/>
</dbReference>
<dbReference type="Gene3D" id="3.90.1210.10">
    <property type="entry name" value="Antifreeze-like/N-acetylneuraminic acid synthase C-terminal domain"/>
    <property type="match status" value="1"/>
</dbReference>
<dbReference type="EMBL" id="LWQU01000104">
    <property type="protein sequence ID" value="OAN55012.1"/>
    <property type="molecule type" value="Genomic_DNA"/>
</dbReference>
<keyword evidence="3" id="KW-1185">Reference proteome</keyword>
<evidence type="ECO:0000313" key="2">
    <source>
        <dbReference type="EMBL" id="OAN55012.1"/>
    </source>
</evidence>
<dbReference type="Proteomes" id="UP000078543">
    <property type="component" value="Unassembled WGS sequence"/>
</dbReference>
<sequence>MFMAEVGTFFNQSLEQARSYAHRIAAAGPVVFKTEILHDPEICMAGTGIQAAYAHAHGRRVEDYRQLIERKCNPLSFYADLLGLCRELEVPFVASVYDTVAVDFMVAQGGAALKIARNNVDHLPLIRHCARSGLPIIFDAGGLYVWEIVRAVEEARRHGATGIIVNHHPGANPTPAEQHNLAAIPAYKAALDCPVGLSCHYRGEQMMYAAVALGADLIEKGVCDDPDEAEQDVVTAAPIGRLPDMLRTMTECWQAIGRFPTLPREPRDLDTRSGLVARRPLRPGDVIDLKNVGFAWPALGIPVGSWDLAAGRRVGRAIEAGQPIDWHALEGPAA</sequence>
<comment type="caution">
    <text evidence="2">The sequence shown here is derived from an EMBL/GenBank/DDBJ whole genome shotgun (WGS) entry which is preliminary data.</text>
</comment>
<dbReference type="InterPro" id="IPR013132">
    <property type="entry name" value="PseI/NeuA/B-like_N"/>
</dbReference>
<dbReference type="InterPro" id="IPR006190">
    <property type="entry name" value="SAF_AFP_Neu5Ac"/>
</dbReference>
<accession>A0A178MW05</accession>
<dbReference type="Pfam" id="PF03102">
    <property type="entry name" value="NeuB"/>
    <property type="match status" value="1"/>
</dbReference>
<evidence type="ECO:0000313" key="3">
    <source>
        <dbReference type="Proteomes" id="UP000078543"/>
    </source>
</evidence>
<dbReference type="CDD" id="cd11615">
    <property type="entry name" value="SAF_NeuB_like"/>
    <property type="match status" value="1"/>
</dbReference>
<dbReference type="InterPro" id="IPR013785">
    <property type="entry name" value="Aldolase_TIM"/>
</dbReference>
<reference evidence="2 3" key="1">
    <citation type="submission" date="2016-04" db="EMBL/GenBank/DDBJ databases">
        <title>Draft genome sequence of freshwater magnetotactic bacteria Magnetospirillum marisnigri SP-1 and Magnetospirillum moscoviense BB-1.</title>
        <authorList>
            <person name="Koziaeva V."/>
            <person name="Dziuba M.V."/>
            <person name="Ivanov T.M."/>
            <person name="Kuznetsov B."/>
            <person name="Grouzdev D.S."/>
        </authorList>
    </citation>
    <scope>NUCLEOTIDE SEQUENCE [LARGE SCALE GENOMIC DNA]</scope>
    <source>
        <strain evidence="2 3">BB-1</strain>
    </source>
</reference>
<dbReference type="SMART" id="SM00858">
    <property type="entry name" value="SAF"/>
    <property type="match status" value="1"/>
</dbReference>
<proteinExistence type="predicted"/>
<feature type="domain" description="AFP-like" evidence="1">
    <location>
        <begin position="274"/>
        <end position="332"/>
    </location>
</feature>
<dbReference type="GO" id="GO:0016051">
    <property type="term" value="P:carbohydrate biosynthetic process"/>
    <property type="evidence" value="ECO:0007669"/>
    <property type="project" value="InterPro"/>
</dbReference>
<dbReference type="AlphaFoldDB" id="A0A178MW05"/>
<dbReference type="InterPro" id="IPR013974">
    <property type="entry name" value="SAF"/>
</dbReference>
<dbReference type="InterPro" id="IPR036732">
    <property type="entry name" value="AFP_Neu5c_C_sf"/>
</dbReference>
<dbReference type="SUPFAM" id="SSF51269">
    <property type="entry name" value="AFP III-like domain"/>
    <property type="match status" value="1"/>
</dbReference>
<dbReference type="PROSITE" id="PS50844">
    <property type="entry name" value="AFP_LIKE"/>
    <property type="match status" value="1"/>
</dbReference>
<organism evidence="2 3">
    <name type="scientific">Magnetospirillum moscoviense</name>
    <dbReference type="NCBI Taxonomy" id="1437059"/>
    <lineage>
        <taxon>Bacteria</taxon>
        <taxon>Pseudomonadati</taxon>
        <taxon>Pseudomonadota</taxon>
        <taxon>Alphaproteobacteria</taxon>
        <taxon>Rhodospirillales</taxon>
        <taxon>Rhodospirillaceae</taxon>
        <taxon>Magnetospirillum</taxon>
    </lineage>
</organism>
<name>A0A178MW05_9PROT</name>
<dbReference type="GO" id="GO:0047444">
    <property type="term" value="F:N-acylneuraminate-9-phosphate synthase activity"/>
    <property type="evidence" value="ECO:0007669"/>
    <property type="project" value="TreeGrafter"/>
</dbReference>
<gene>
    <name evidence="2" type="ORF">A6A05_00180</name>
</gene>
<dbReference type="PANTHER" id="PTHR42966:SF1">
    <property type="entry name" value="SIALIC ACID SYNTHASE"/>
    <property type="match status" value="1"/>
</dbReference>
<dbReference type="PANTHER" id="PTHR42966">
    <property type="entry name" value="N-ACETYLNEURAMINATE SYNTHASE"/>
    <property type="match status" value="1"/>
</dbReference>
<dbReference type="Pfam" id="PF08666">
    <property type="entry name" value="SAF"/>
    <property type="match status" value="1"/>
</dbReference>